<dbReference type="GO" id="GO:0050660">
    <property type="term" value="F:flavin adenine dinucleotide binding"/>
    <property type="evidence" value="ECO:0007669"/>
    <property type="project" value="InterPro"/>
</dbReference>
<dbReference type="InterPro" id="IPR036250">
    <property type="entry name" value="AcylCo_DH-like_C"/>
</dbReference>
<evidence type="ECO:0000256" key="4">
    <source>
        <dbReference type="ARBA" id="ARBA00022827"/>
    </source>
</evidence>
<dbReference type="PANTHER" id="PTHR43292:SF3">
    <property type="entry name" value="ACYL-COA DEHYDROGENASE FADE29"/>
    <property type="match status" value="1"/>
</dbReference>
<evidence type="ECO:0000256" key="6">
    <source>
        <dbReference type="RuleBase" id="RU362125"/>
    </source>
</evidence>
<dbReference type="OrthoDB" id="3452288at2"/>
<sequence>MDFALGSDVEAFRMEVKDVIASTFTEDDHRRQHESGTFTSWPLYRALAERGFLERAVPGLGKGDPIELYVLFSELEKAGAPYESLAVTLCVAGIVNHVGTDDQRHRILPGLLSGEHTAALGYSEANSGSDVASIRTRAARSPDGGWVINGAKMWTTMAHVADWVLLLTRTDLDAPKHKGLTMFVLPLKTPGISVEPVWTMGDERTNATFYDDVRVGDDCVLGEVNGGWKVMTVGLSLERGVAGETNSGPTLLRHFHDWAERTNVLADSRVREKMARVAIDNEVTKLLTQRSAWIAGSGGMPTTEGAMTKLFANEAFQRAARWFQEAAGPEGLLRFDETDAAGDGWLEYEVRRATVLPIRGGTTEINRNVIARRHLGLP</sequence>
<dbReference type="Pfam" id="PF02770">
    <property type="entry name" value="Acyl-CoA_dh_M"/>
    <property type="match status" value="1"/>
</dbReference>
<evidence type="ECO:0000313" key="10">
    <source>
        <dbReference type="EMBL" id="CAA0137570.1"/>
    </source>
</evidence>
<proteinExistence type="inferred from homology"/>
<evidence type="ECO:0000256" key="5">
    <source>
        <dbReference type="ARBA" id="ARBA00023002"/>
    </source>
</evidence>
<evidence type="ECO:0000259" key="9">
    <source>
        <dbReference type="Pfam" id="PF02771"/>
    </source>
</evidence>
<comment type="similarity">
    <text evidence="2 6">Belongs to the acyl-CoA dehydrogenase family.</text>
</comment>
<dbReference type="GO" id="GO:0016627">
    <property type="term" value="F:oxidoreductase activity, acting on the CH-CH group of donors"/>
    <property type="evidence" value="ECO:0007669"/>
    <property type="project" value="InterPro"/>
</dbReference>
<feature type="domain" description="Acyl-CoA dehydrogenase/oxidase C-terminal" evidence="7">
    <location>
        <begin position="225"/>
        <end position="373"/>
    </location>
</feature>
<reference evidence="10 11" key="1">
    <citation type="submission" date="2019-11" db="EMBL/GenBank/DDBJ databases">
        <authorList>
            <person name="Holert J."/>
        </authorList>
    </citation>
    <scope>NUCLEOTIDE SEQUENCE [LARGE SCALE GENOMIC DNA]</scope>
    <source>
        <strain evidence="10">BC8_1</strain>
    </source>
</reference>
<dbReference type="AlphaFoldDB" id="A0A5S9RB69"/>
<dbReference type="InterPro" id="IPR046373">
    <property type="entry name" value="Acyl-CoA_Oxase/DH_mid-dom_sf"/>
</dbReference>
<dbReference type="SUPFAM" id="SSF56645">
    <property type="entry name" value="Acyl-CoA dehydrogenase NM domain-like"/>
    <property type="match status" value="1"/>
</dbReference>
<dbReference type="InterPro" id="IPR006091">
    <property type="entry name" value="Acyl-CoA_Oxase/DH_mid-dom"/>
</dbReference>
<name>A0A5S9RB69_MYCVN</name>
<dbReference type="InterPro" id="IPR009075">
    <property type="entry name" value="AcylCo_DH/oxidase_C"/>
</dbReference>
<dbReference type="Proteomes" id="UP000430146">
    <property type="component" value="Unassembled WGS sequence"/>
</dbReference>
<dbReference type="PANTHER" id="PTHR43292">
    <property type="entry name" value="ACYL-COA DEHYDROGENASE"/>
    <property type="match status" value="1"/>
</dbReference>
<evidence type="ECO:0000256" key="2">
    <source>
        <dbReference type="ARBA" id="ARBA00009347"/>
    </source>
</evidence>
<evidence type="ECO:0000313" key="11">
    <source>
        <dbReference type="Proteomes" id="UP000430146"/>
    </source>
</evidence>
<keyword evidence="4 6" id="KW-0274">FAD</keyword>
<dbReference type="Pfam" id="PF02771">
    <property type="entry name" value="Acyl-CoA_dh_N"/>
    <property type="match status" value="1"/>
</dbReference>
<dbReference type="RefSeq" id="WP_159235378.1">
    <property type="nucleotide sequence ID" value="NZ_CACSIP010000075.1"/>
</dbReference>
<dbReference type="InterPro" id="IPR052161">
    <property type="entry name" value="Mycobact_Acyl-CoA_DH"/>
</dbReference>
<evidence type="ECO:0000256" key="3">
    <source>
        <dbReference type="ARBA" id="ARBA00022630"/>
    </source>
</evidence>
<dbReference type="InterPro" id="IPR009100">
    <property type="entry name" value="AcylCoA_DH/oxidase_NM_dom_sf"/>
</dbReference>
<dbReference type="EC" id="1.3.99.-" evidence="10"/>
<protein>
    <submittedName>
        <fullName evidence="10">Acyl-CoA dehydrogenase FadE29</fullName>
        <ecNumber evidence="10">1.3.99.-</ecNumber>
    </submittedName>
</protein>
<gene>
    <name evidence="10" type="ORF">AELLOGFF_02294</name>
</gene>
<evidence type="ECO:0000259" key="8">
    <source>
        <dbReference type="Pfam" id="PF02770"/>
    </source>
</evidence>
<keyword evidence="3 6" id="KW-0285">Flavoprotein</keyword>
<dbReference type="EMBL" id="CACSIP010000075">
    <property type="protein sequence ID" value="CAA0137570.1"/>
    <property type="molecule type" value="Genomic_DNA"/>
</dbReference>
<dbReference type="Gene3D" id="2.40.110.10">
    <property type="entry name" value="Butyryl-CoA Dehydrogenase, subunit A, domain 2"/>
    <property type="match status" value="1"/>
</dbReference>
<dbReference type="InterPro" id="IPR013786">
    <property type="entry name" value="AcylCoA_DH/ox_N"/>
</dbReference>
<keyword evidence="5 6" id="KW-0560">Oxidoreductase</keyword>
<feature type="domain" description="Acyl-CoA oxidase/dehydrogenase middle" evidence="8">
    <location>
        <begin position="119"/>
        <end position="205"/>
    </location>
</feature>
<dbReference type="GO" id="GO:0005886">
    <property type="term" value="C:plasma membrane"/>
    <property type="evidence" value="ECO:0007669"/>
    <property type="project" value="TreeGrafter"/>
</dbReference>
<dbReference type="Gene3D" id="1.10.540.10">
    <property type="entry name" value="Acyl-CoA dehydrogenase/oxidase, N-terminal domain"/>
    <property type="match status" value="1"/>
</dbReference>
<evidence type="ECO:0000256" key="1">
    <source>
        <dbReference type="ARBA" id="ARBA00001974"/>
    </source>
</evidence>
<dbReference type="Pfam" id="PF00441">
    <property type="entry name" value="Acyl-CoA_dh_1"/>
    <property type="match status" value="1"/>
</dbReference>
<feature type="domain" description="Acyl-CoA dehydrogenase/oxidase N-terminal" evidence="9">
    <location>
        <begin position="9"/>
        <end position="115"/>
    </location>
</feature>
<evidence type="ECO:0000259" key="7">
    <source>
        <dbReference type="Pfam" id="PF00441"/>
    </source>
</evidence>
<dbReference type="InterPro" id="IPR037069">
    <property type="entry name" value="AcylCoA_DH/ox_N_sf"/>
</dbReference>
<comment type="cofactor">
    <cofactor evidence="1 6">
        <name>FAD</name>
        <dbReference type="ChEBI" id="CHEBI:57692"/>
    </cofactor>
</comment>
<dbReference type="SUPFAM" id="SSF47203">
    <property type="entry name" value="Acyl-CoA dehydrogenase C-terminal domain-like"/>
    <property type="match status" value="1"/>
</dbReference>
<keyword evidence="11" id="KW-1185">Reference proteome</keyword>
<organism evidence="10 11">
    <name type="scientific">Mycolicibacterium vanbaalenii</name>
    <name type="common">Mycobacterium vanbaalenii</name>
    <dbReference type="NCBI Taxonomy" id="110539"/>
    <lineage>
        <taxon>Bacteria</taxon>
        <taxon>Bacillati</taxon>
        <taxon>Actinomycetota</taxon>
        <taxon>Actinomycetes</taxon>
        <taxon>Mycobacteriales</taxon>
        <taxon>Mycobacteriaceae</taxon>
        <taxon>Mycolicibacterium</taxon>
    </lineage>
</organism>
<dbReference type="Gene3D" id="1.20.140.10">
    <property type="entry name" value="Butyryl-CoA Dehydrogenase, subunit A, domain 3"/>
    <property type="match status" value="1"/>
</dbReference>
<accession>A0A5S9RB69</accession>